<gene>
    <name evidence="1" type="ORF">GCM10011374_30540</name>
</gene>
<sequence>MTTTFNEIDHPRAGDGKFATKARTEAQVSLTSAPCAPELVDDLITARDVSLRAVDQATTPQADRDASALLQRQTAKLAGIGVPVDFPGATHLEIVQDFEDFEDFGYKVHAVRGADERVLADAAALENYDDYLGRGLGGRAVFLYQDVADSFLIDHDSWIDDVAQVTRPSAREHAAITIDLEAAATMDASAATVLTEPERIAHQEKVRAARAAYRRGQPETVRALEQTTRATVGLIARVHPSAVRAEVTLQYEAFVADSLSLYDAQGRVVPQHYFDETSLVEDLDHEGLEVMDGVEPEYFPESTSYVIDLAAVRAADQEQQA</sequence>
<dbReference type="AlphaFoldDB" id="A0A917H1Q1"/>
<keyword evidence="2" id="KW-1185">Reference proteome</keyword>
<protein>
    <submittedName>
        <fullName evidence="1">Uncharacterized protein</fullName>
    </submittedName>
</protein>
<evidence type="ECO:0000313" key="1">
    <source>
        <dbReference type="EMBL" id="GGG64755.1"/>
    </source>
</evidence>
<reference evidence="1" key="2">
    <citation type="submission" date="2020-09" db="EMBL/GenBank/DDBJ databases">
        <authorList>
            <person name="Sun Q."/>
            <person name="Zhou Y."/>
        </authorList>
    </citation>
    <scope>NUCLEOTIDE SEQUENCE</scope>
    <source>
        <strain evidence="1">CGMCC 1.12187</strain>
    </source>
</reference>
<comment type="caution">
    <text evidence="1">The sequence shown here is derived from an EMBL/GenBank/DDBJ whole genome shotgun (WGS) entry which is preliminary data.</text>
</comment>
<accession>A0A917H1Q1</accession>
<dbReference type="RefSeq" id="WP_188538737.1">
    <property type="nucleotide sequence ID" value="NZ_BMEQ01000019.1"/>
</dbReference>
<reference evidence="1" key="1">
    <citation type="journal article" date="2014" name="Int. J. Syst. Evol. Microbiol.">
        <title>Complete genome sequence of Corynebacterium casei LMG S-19264T (=DSM 44701T), isolated from a smear-ripened cheese.</title>
        <authorList>
            <consortium name="US DOE Joint Genome Institute (JGI-PGF)"/>
            <person name="Walter F."/>
            <person name="Albersmeier A."/>
            <person name="Kalinowski J."/>
            <person name="Ruckert C."/>
        </authorList>
    </citation>
    <scope>NUCLEOTIDE SEQUENCE</scope>
    <source>
        <strain evidence="1">CGMCC 1.12187</strain>
    </source>
</reference>
<dbReference type="Proteomes" id="UP000638848">
    <property type="component" value="Unassembled WGS sequence"/>
</dbReference>
<proteinExistence type="predicted"/>
<name>A0A917H1Q1_9MICC</name>
<dbReference type="EMBL" id="BMEQ01000019">
    <property type="protein sequence ID" value="GGG64755.1"/>
    <property type="molecule type" value="Genomic_DNA"/>
</dbReference>
<organism evidence="1 2">
    <name type="scientific">Kocuria dechangensis</name>
    <dbReference type="NCBI Taxonomy" id="1176249"/>
    <lineage>
        <taxon>Bacteria</taxon>
        <taxon>Bacillati</taxon>
        <taxon>Actinomycetota</taxon>
        <taxon>Actinomycetes</taxon>
        <taxon>Micrococcales</taxon>
        <taxon>Micrococcaceae</taxon>
        <taxon>Kocuria</taxon>
    </lineage>
</organism>
<evidence type="ECO:0000313" key="2">
    <source>
        <dbReference type="Proteomes" id="UP000638848"/>
    </source>
</evidence>